<name>A0AAU7E1J4_9VIRU</name>
<organism evidence="1">
    <name type="scientific">Lemniscomys rat herpesvirus</name>
    <dbReference type="NCBI Taxonomy" id="3141920"/>
    <lineage>
        <taxon>Viruses</taxon>
        <taxon>Duplodnaviria</taxon>
        <taxon>Heunggongvirae</taxon>
        <taxon>Peploviricota</taxon>
        <taxon>Herviviricetes</taxon>
        <taxon>Herpesvirales</taxon>
    </lineage>
</organism>
<protein>
    <submittedName>
        <fullName evidence="1">Tegument protein UL24</fullName>
    </submittedName>
</protein>
<accession>A0AAU7E1J4</accession>
<dbReference type="Pfam" id="PF02393">
    <property type="entry name" value="US22"/>
    <property type="match status" value="2"/>
</dbReference>
<proteinExistence type="predicted"/>
<reference evidence="1" key="1">
    <citation type="journal article" date="2024" name="Microbiome">
        <title>Substantial viral diversity in bats and rodents from East Africa: insights into evolution, recombination, and cocirculation.</title>
        <authorList>
            <person name="Wang D."/>
            <person name="Yang X."/>
            <person name="Ren Z."/>
            <person name="Hu B."/>
            <person name="Zhao H."/>
            <person name="Yang K."/>
            <person name="Shi P."/>
            <person name="Zhang Z."/>
            <person name="Feng Q."/>
            <person name="Nawenja C.V."/>
            <person name="Obanda V."/>
            <person name="Robert K."/>
            <person name="Nalikka B."/>
            <person name="Waruhiu C.N."/>
            <person name="Ochola G.O."/>
            <person name="Onyuok S.O."/>
            <person name="Ochieng H."/>
            <person name="Li B."/>
            <person name="Zhu Y."/>
            <person name="Si H."/>
            <person name="Yin J."/>
            <person name="Kristiansen K."/>
            <person name="Jin X."/>
            <person name="Xu X."/>
            <person name="Xiao M."/>
            <person name="Agwanda B."/>
            <person name="Ommeh S."/>
            <person name="Li J."/>
            <person name="Shi Z.L."/>
        </authorList>
    </citation>
    <scope>NUCLEOTIDE SEQUENCE</scope>
    <source>
        <strain evidence="1">3A/Kenya/RNAKID2118/2016</strain>
    </source>
</reference>
<reference evidence="1" key="2">
    <citation type="submission" date="2024-02" db="EMBL/GenBank/DDBJ databases">
        <authorList>
            <person name="Hu B."/>
        </authorList>
    </citation>
    <scope>NUCLEOTIDE SEQUENCE</scope>
    <source>
        <strain evidence="1">3A/Kenya/RNAKID2118/2016</strain>
    </source>
</reference>
<dbReference type="InterPro" id="IPR003360">
    <property type="entry name" value="US22-like"/>
</dbReference>
<sequence>MPKIRRFDREARAFGVARRSYDMDEIYEFVEGTAAEMARIDLRSLAEAIRRGPEAVERYIDRNAGRVLQTAWPPGSEIVVAPLSTDPDFDRSHLSRWEREYTCCDLKLCFVGRVRGLFEGSGARPDEAPVLLVSDRGQIFCYTGWREDAIHWIASDIEEFVRLGFRKLDLVYRSLGAVAPRSARAFQGVLRAWRCGANATSRYLIRQHGQTWPLSDRFGSKLRVCALRCAESVVVGGLLRRASVVLRSGAIPLGIVTCVDSSSPVPVFLTVTGEVFACDALARDYVRLADSLVAFVGLGLSKMRENCKFVHKSQRVRFERTPPCPCGAVE</sequence>
<evidence type="ECO:0000313" key="1">
    <source>
        <dbReference type="EMBL" id="XBH23761.1"/>
    </source>
</evidence>
<dbReference type="EMBL" id="PP711850">
    <property type="protein sequence ID" value="XBH23761.1"/>
    <property type="molecule type" value="Genomic_DNA"/>
</dbReference>